<feature type="compositionally biased region" description="Basic residues" evidence="2">
    <location>
        <begin position="929"/>
        <end position="938"/>
    </location>
</feature>
<dbReference type="EMBL" id="CATQJL010000316">
    <property type="protein sequence ID" value="CAJ0607994.1"/>
    <property type="molecule type" value="Genomic_DNA"/>
</dbReference>
<sequence>MLSDVQFGPRLDCFDEKATSRDPFVLAPDLAKKVRKGQFTIFDDEEVSISPTHPLARKKSELSELWTRKAEDLDWDSIMKSASTKSQPKNQSKSQLSLDELTSLKLTKGWNVAMDSNRNTTPKSSEILEHALMTGPNPVATSYRVCTQSPLPPYSEAETSTTGLEDSRMTFPLHDLTGVITTKKHEEELMKYMGVNNLDFTIARRYAPKDSDNYSLGEMKNGFFHAYASGGTSKAGIEKMFLDPKEAKAKEVDASINALNSWRVQGLSQSAKAGDISQLIRQLIQLKANLLCITMDGHATMESADRMVRRANDWFHQMLDDLEKRIKDERRLDRQYRRRIKLFLKPIIDKLCDLELLYETLNFLEKRLKANNETTTILKENMRNARRILAKLTALDYKRLLPEQPYIETSDYTIAAKACTAFHLLEQSLMHAMPFITRSSAASSLIDTITNQMQGIHKSLVEEVPRHTLSEYNARLTSTDMQPRTNAMFEGIPPLEAAPRSLFGERRRRKYCSHIKLDPWSSEVSTRTTDPTALSSTEILSAKISTLPLSDFHESEMSNTPTEASLRKNDLFESYRAKFNKNLSEDRPPTVISSLYTQSDKSLCKSFEEAQLIRNFQASRGATPTSMSASGSTNRAPVSVTRPTLSTSLTPTMSEIPSYSVPGLSSTSLNTAEAEHTTTSITTSANSVDPTSHTTPVIASMTSLPGSGLDESSQIAMPVITGLMPSMDAQEHEMVTMPVISGFVAMPASDEKRIFVPLVASLTFAHVKAGTATGRTLPDLDTPEDFKIETKPVISTLISVNSDGEQPARVLPVVTSVTPLSTSKQVSMATTPAVSTSVSLPGNGKESTVIMPVVVSNTYLPVANPVQVTANNTSKPKISITSASTITRVPNVFKNAKYSKTPDPMRSHPKKGRSTKNVAKSPRSGGRERSRRAKKIVFKKQLLSQSPPLTSALKTAIVDGSVHRIRANLN</sequence>
<evidence type="ECO:0000313" key="3">
    <source>
        <dbReference type="EMBL" id="CAJ0607994.1"/>
    </source>
</evidence>
<name>A0AA36HDB4_CYLNA</name>
<evidence type="ECO:0000256" key="1">
    <source>
        <dbReference type="SAM" id="Coils"/>
    </source>
</evidence>
<feature type="region of interest" description="Disordered" evidence="2">
    <location>
        <begin position="896"/>
        <end position="941"/>
    </location>
</feature>
<proteinExistence type="predicted"/>
<organism evidence="3 4">
    <name type="scientific">Cylicocyclus nassatus</name>
    <name type="common">Nematode worm</name>
    <dbReference type="NCBI Taxonomy" id="53992"/>
    <lineage>
        <taxon>Eukaryota</taxon>
        <taxon>Metazoa</taxon>
        <taxon>Ecdysozoa</taxon>
        <taxon>Nematoda</taxon>
        <taxon>Chromadorea</taxon>
        <taxon>Rhabditida</taxon>
        <taxon>Rhabditina</taxon>
        <taxon>Rhabditomorpha</taxon>
        <taxon>Strongyloidea</taxon>
        <taxon>Strongylidae</taxon>
        <taxon>Cylicocyclus</taxon>
    </lineage>
</organism>
<protein>
    <submittedName>
        <fullName evidence="3">Uncharacterized protein</fullName>
    </submittedName>
</protein>
<feature type="compositionally biased region" description="Low complexity" evidence="2">
    <location>
        <begin position="637"/>
        <end position="652"/>
    </location>
</feature>
<evidence type="ECO:0000313" key="4">
    <source>
        <dbReference type="Proteomes" id="UP001176961"/>
    </source>
</evidence>
<accession>A0AA36HDB4</accession>
<keyword evidence="1" id="KW-0175">Coiled coil</keyword>
<dbReference type="AlphaFoldDB" id="A0AA36HDB4"/>
<gene>
    <name evidence="3" type="ORF">CYNAS_LOCUS19977</name>
</gene>
<keyword evidence="4" id="KW-1185">Reference proteome</keyword>
<evidence type="ECO:0000256" key="2">
    <source>
        <dbReference type="SAM" id="MobiDB-lite"/>
    </source>
</evidence>
<comment type="caution">
    <text evidence="3">The sequence shown here is derived from an EMBL/GenBank/DDBJ whole genome shotgun (WGS) entry which is preliminary data.</text>
</comment>
<dbReference type="Proteomes" id="UP001176961">
    <property type="component" value="Unassembled WGS sequence"/>
</dbReference>
<reference evidence="3" key="1">
    <citation type="submission" date="2023-07" db="EMBL/GenBank/DDBJ databases">
        <authorList>
            <consortium name="CYATHOMIX"/>
        </authorList>
    </citation>
    <scope>NUCLEOTIDE SEQUENCE</scope>
    <source>
        <strain evidence="3">N/A</strain>
    </source>
</reference>
<feature type="coiled-coil region" evidence="1">
    <location>
        <begin position="319"/>
        <end position="374"/>
    </location>
</feature>
<feature type="region of interest" description="Disordered" evidence="2">
    <location>
        <begin position="618"/>
        <end position="654"/>
    </location>
</feature>
<feature type="compositionally biased region" description="Polar residues" evidence="2">
    <location>
        <begin position="618"/>
        <end position="636"/>
    </location>
</feature>